<dbReference type="STRING" id="1423812.FD20_GL001162"/>
<keyword evidence="2" id="KW-1185">Reference proteome</keyword>
<dbReference type="EMBL" id="AZEG01000024">
    <property type="protein sequence ID" value="KRL36619.1"/>
    <property type="molecule type" value="Genomic_DNA"/>
</dbReference>
<protein>
    <submittedName>
        <fullName evidence="1">Uncharacterized protein</fullName>
    </submittedName>
</protein>
<dbReference type="AlphaFoldDB" id="A0A0R1Q5X2"/>
<accession>A0A0R1Q5X2</accession>
<name>A0A0R1Q5X2_9LACO</name>
<proteinExistence type="predicted"/>
<sequence>MDPMAEEPDLTDALNMWLDDIKKYGEFSIEELSKLSDAGADAYKKNLEDVTNRKHRSKHDDKVYGHMADNIYKQNKNIDGTKDGTAAVGFDAYHARNANILNSGSKYIQGDNFITNTQENSKDDVLKAEYKEYQKLMKQKGVDNE</sequence>
<organism evidence="1 2">
    <name type="scientific">Liquorilactobacillus uvarum DSM 19971</name>
    <dbReference type="NCBI Taxonomy" id="1423812"/>
    <lineage>
        <taxon>Bacteria</taxon>
        <taxon>Bacillati</taxon>
        <taxon>Bacillota</taxon>
        <taxon>Bacilli</taxon>
        <taxon>Lactobacillales</taxon>
        <taxon>Lactobacillaceae</taxon>
        <taxon>Liquorilactobacillus</taxon>
    </lineage>
</organism>
<dbReference type="PATRIC" id="fig|1423812.3.peg.1242"/>
<reference evidence="1 2" key="1">
    <citation type="journal article" date="2015" name="Genome Announc.">
        <title>Expanding the biotechnology potential of lactobacilli through comparative genomics of 213 strains and associated genera.</title>
        <authorList>
            <person name="Sun Z."/>
            <person name="Harris H.M."/>
            <person name="McCann A."/>
            <person name="Guo C."/>
            <person name="Argimon S."/>
            <person name="Zhang W."/>
            <person name="Yang X."/>
            <person name="Jeffery I.B."/>
            <person name="Cooney J.C."/>
            <person name="Kagawa T.F."/>
            <person name="Liu W."/>
            <person name="Song Y."/>
            <person name="Salvetti E."/>
            <person name="Wrobel A."/>
            <person name="Rasinkangas P."/>
            <person name="Parkhill J."/>
            <person name="Rea M.C."/>
            <person name="O'Sullivan O."/>
            <person name="Ritari J."/>
            <person name="Douillard F.P."/>
            <person name="Paul Ross R."/>
            <person name="Yang R."/>
            <person name="Briner A.E."/>
            <person name="Felis G.E."/>
            <person name="de Vos W.M."/>
            <person name="Barrangou R."/>
            <person name="Klaenhammer T.R."/>
            <person name="Caufield P.W."/>
            <person name="Cui Y."/>
            <person name="Zhang H."/>
            <person name="O'Toole P.W."/>
        </authorList>
    </citation>
    <scope>NUCLEOTIDE SEQUENCE [LARGE SCALE GENOMIC DNA]</scope>
    <source>
        <strain evidence="1 2">DSM 19971</strain>
    </source>
</reference>
<gene>
    <name evidence="1" type="ORF">FD20_GL001162</name>
</gene>
<evidence type="ECO:0000313" key="2">
    <source>
        <dbReference type="Proteomes" id="UP000051155"/>
    </source>
</evidence>
<comment type="caution">
    <text evidence="1">The sequence shown here is derived from an EMBL/GenBank/DDBJ whole genome shotgun (WGS) entry which is preliminary data.</text>
</comment>
<dbReference type="Proteomes" id="UP000051155">
    <property type="component" value="Unassembled WGS sequence"/>
</dbReference>
<evidence type="ECO:0000313" key="1">
    <source>
        <dbReference type="EMBL" id="KRL36619.1"/>
    </source>
</evidence>